<feature type="binding site" evidence="6">
    <location>
        <position position="285"/>
    </location>
    <ligand>
        <name>D-dopa</name>
        <dbReference type="ChEBI" id="CHEBI:149689"/>
    </ligand>
</feature>
<protein>
    <recommendedName>
        <fullName evidence="7">FAD dependent oxidoreductase domain-containing protein</fullName>
    </recommendedName>
</protein>
<dbReference type="SUPFAM" id="SSF51971">
    <property type="entry name" value="Nucleotide-binding domain"/>
    <property type="match status" value="1"/>
</dbReference>
<dbReference type="SUPFAM" id="SSF54373">
    <property type="entry name" value="FAD-linked reductases, C-terminal domain"/>
    <property type="match status" value="1"/>
</dbReference>
<dbReference type="Gene3D" id="3.30.9.10">
    <property type="entry name" value="D-Amino Acid Oxidase, subunit A, domain 2"/>
    <property type="match status" value="1"/>
</dbReference>
<evidence type="ECO:0000256" key="4">
    <source>
        <dbReference type="ARBA" id="ARBA00022827"/>
    </source>
</evidence>
<dbReference type="OrthoDB" id="2015447at2759"/>
<feature type="domain" description="FAD dependent oxidoreductase" evidence="7">
    <location>
        <begin position="7"/>
        <end position="327"/>
    </location>
</feature>
<feature type="binding site" evidence="6">
    <location>
        <begin position="48"/>
        <end position="49"/>
    </location>
    <ligand>
        <name>FAD</name>
        <dbReference type="ChEBI" id="CHEBI:57692"/>
    </ligand>
</feature>
<evidence type="ECO:0000256" key="5">
    <source>
        <dbReference type="ARBA" id="ARBA00023002"/>
    </source>
</evidence>
<dbReference type="Proteomes" id="UP000182444">
    <property type="component" value="Chromosome 1F"/>
</dbReference>
<evidence type="ECO:0000256" key="1">
    <source>
        <dbReference type="ARBA" id="ARBA00001974"/>
    </source>
</evidence>
<dbReference type="PANTHER" id="PTHR11530">
    <property type="entry name" value="D-AMINO ACID OXIDASE"/>
    <property type="match status" value="1"/>
</dbReference>
<dbReference type="GO" id="GO:0019478">
    <property type="term" value="P:D-amino acid catabolic process"/>
    <property type="evidence" value="ECO:0007669"/>
    <property type="project" value="TreeGrafter"/>
</dbReference>
<dbReference type="GO" id="GO:0003884">
    <property type="term" value="F:D-amino-acid oxidase activity"/>
    <property type="evidence" value="ECO:0007669"/>
    <property type="project" value="EnsemblFungi"/>
</dbReference>
<feature type="binding site" evidence="6">
    <location>
        <position position="227"/>
    </location>
    <ligand>
        <name>D-dopa</name>
        <dbReference type="ChEBI" id="CHEBI:149689"/>
    </ligand>
</feature>
<dbReference type="OMA" id="PGMREPK"/>
<dbReference type="eggNOG" id="KOG3923">
    <property type="taxonomic scope" value="Eukaryota"/>
</dbReference>
<dbReference type="VEuPathDB" id="FungiDB:YALI0_F10197g"/>
<evidence type="ECO:0000313" key="11">
    <source>
        <dbReference type="Proteomes" id="UP000256601"/>
    </source>
</evidence>
<dbReference type="GO" id="GO:0005737">
    <property type="term" value="C:cytoplasm"/>
    <property type="evidence" value="ECO:0007669"/>
    <property type="project" value="TreeGrafter"/>
</dbReference>
<keyword evidence="5" id="KW-0560">Oxidoreductase</keyword>
<organism evidence="8 10">
    <name type="scientific">Yarrowia lipolytica</name>
    <name type="common">Candida lipolytica</name>
    <dbReference type="NCBI Taxonomy" id="4952"/>
    <lineage>
        <taxon>Eukaryota</taxon>
        <taxon>Fungi</taxon>
        <taxon>Dikarya</taxon>
        <taxon>Ascomycota</taxon>
        <taxon>Saccharomycotina</taxon>
        <taxon>Dipodascomycetes</taxon>
        <taxon>Dipodascales</taxon>
        <taxon>Dipodascales incertae sedis</taxon>
        <taxon>Yarrowia</taxon>
    </lineage>
</organism>
<dbReference type="EMBL" id="CP017558">
    <property type="protein sequence ID" value="AOW06940.1"/>
    <property type="molecule type" value="Genomic_DNA"/>
</dbReference>
<evidence type="ECO:0000259" key="7">
    <source>
        <dbReference type="Pfam" id="PF01266"/>
    </source>
</evidence>
<evidence type="ECO:0000313" key="9">
    <source>
        <dbReference type="EMBL" id="RDW22981.1"/>
    </source>
</evidence>
<name>A0A1D8NMS7_YARLL</name>
<reference evidence="9 11" key="2">
    <citation type="submission" date="2018-07" db="EMBL/GenBank/DDBJ databases">
        <title>Draft Genome Assemblies for Five Robust Yarrowia lipolytica Strains Exhibiting High Lipid Production and Pentose Sugar Utilization and Sugar Alcohol Secretion from Undetoxified Lignocellulosic Biomass Hydrolysates.</title>
        <authorList>
            <consortium name="DOE Joint Genome Institute"/>
            <person name="Walker C."/>
            <person name="Ryu S."/>
            <person name="Na H."/>
            <person name="Zane M."/>
            <person name="LaButti K."/>
            <person name="Lipzen A."/>
            <person name="Haridas S."/>
            <person name="Barry K."/>
            <person name="Grigoriev I.V."/>
            <person name="Quarterman J."/>
            <person name="Slininger P."/>
            <person name="Dien B."/>
            <person name="Trinh C.T."/>
        </authorList>
    </citation>
    <scope>NUCLEOTIDE SEQUENCE [LARGE SCALE GENOMIC DNA]</scope>
    <source>
        <strain evidence="9 11">YB392</strain>
    </source>
</reference>
<dbReference type="GeneID" id="2909003"/>
<dbReference type="GO" id="GO:0071949">
    <property type="term" value="F:FAD binding"/>
    <property type="evidence" value="ECO:0007669"/>
    <property type="project" value="InterPro"/>
</dbReference>
<dbReference type="Proteomes" id="UP000256601">
    <property type="component" value="Unassembled WGS sequence"/>
</dbReference>
<evidence type="ECO:0000256" key="3">
    <source>
        <dbReference type="ARBA" id="ARBA00022630"/>
    </source>
</evidence>
<comment type="similarity">
    <text evidence="2">Belongs to the DAMOX/DASOX family.</text>
</comment>
<keyword evidence="4 6" id="KW-0274">FAD</keyword>
<dbReference type="InterPro" id="IPR023209">
    <property type="entry name" value="DAO"/>
</dbReference>
<dbReference type="InterPro" id="IPR006076">
    <property type="entry name" value="FAD-dep_OxRdtase"/>
</dbReference>
<proteinExistence type="inferred from homology"/>
<keyword evidence="3" id="KW-0285">Flavoprotein</keyword>
<dbReference type="EMBL" id="KZ859127">
    <property type="protein sequence ID" value="RDW22981.1"/>
    <property type="molecule type" value="Genomic_DNA"/>
</dbReference>
<evidence type="ECO:0000313" key="8">
    <source>
        <dbReference type="EMBL" id="AOW06940.1"/>
    </source>
</evidence>
<dbReference type="RefSeq" id="XP_505239.1">
    <property type="nucleotide sequence ID" value="XM_505239.1"/>
</dbReference>
<dbReference type="VEuPathDB" id="FungiDB:YALI1_F13875g"/>
<accession>A0A1D8NMS7</accession>
<dbReference type="KEGG" id="yli:2909003"/>
<reference evidence="8 10" key="1">
    <citation type="journal article" date="2016" name="PLoS ONE">
        <title>Sequence Assembly of Yarrowia lipolytica Strain W29/CLIB89 Shows Transposable Element Diversity.</title>
        <authorList>
            <person name="Magnan C."/>
            <person name="Yu J."/>
            <person name="Chang I."/>
            <person name="Jahn E."/>
            <person name="Kanomata Y."/>
            <person name="Wu J."/>
            <person name="Zeller M."/>
            <person name="Oakes M."/>
            <person name="Baldi P."/>
            <person name="Sandmeyer S."/>
        </authorList>
    </citation>
    <scope>NUCLEOTIDE SEQUENCE [LARGE SCALE GENOMIC DNA]</scope>
    <source>
        <strain evidence="8">CLIB89</strain>
        <strain evidence="10">CLIB89(W29)</strain>
    </source>
</reference>
<dbReference type="Pfam" id="PF01266">
    <property type="entry name" value="DAO"/>
    <property type="match status" value="1"/>
</dbReference>
<sequence>MVQKDEKIAILGAGITGLYIAYILTEKGYSNIHMTAQYLPGDTSIDYTSPWAGGNFCAISGSDPATLVYDKETYLGLAPIFDTWGAAKGFERLPITEFWDFEPPKQKIESLKTYLKDFQILPSSELPEGAKFGVRYLTYNFNCPVVLVSFKKYLESKGVTFERKTVQNLSDAFGDAKVLFNATGLGARTLGEVEDKRCFPTRGQVVVVRVPSVKENRVRWGTDYATYIIPRPGSGGHVVCGGFLQKDRYTASTFGEEAEDIIRRTTQLMPELKGAEIVRDAAGLRPSREGGVRIERQVDLQGRTIIHDYGAGGAGYQSGYGMAKHAISLMEWDSKL</sequence>
<evidence type="ECO:0000256" key="6">
    <source>
        <dbReference type="PIRSR" id="PIRSR000189-1"/>
    </source>
</evidence>
<dbReference type="Gene3D" id="3.40.50.720">
    <property type="entry name" value="NAD(P)-binding Rossmann-like Domain"/>
    <property type="match status" value="1"/>
</dbReference>
<dbReference type="PANTHER" id="PTHR11530:SF11">
    <property type="entry name" value="D-ASPARTATE OXIDASE"/>
    <property type="match status" value="1"/>
</dbReference>
<evidence type="ECO:0000256" key="2">
    <source>
        <dbReference type="ARBA" id="ARBA00006730"/>
    </source>
</evidence>
<dbReference type="PIRSF" id="PIRSF000189">
    <property type="entry name" value="D-aa_oxidase"/>
    <property type="match status" value="1"/>
</dbReference>
<feature type="binding site" evidence="6">
    <location>
        <position position="313"/>
    </location>
    <ligand>
        <name>D-serine</name>
        <dbReference type="ChEBI" id="CHEBI:35247"/>
    </ligand>
</feature>
<feature type="binding site" evidence="6">
    <location>
        <position position="183"/>
    </location>
    <ligand>
        <name>FAD</name>
        <dbReference type="ChEBI" id="CHEBI:57692"/>
    </ligand>
</feature>
<dbReference type="AlphaFoldDB" id="A0A1D8NMS7"/>
<gene>
    <name evidence="9" type="ORF">B0I71DRAFT_136711</name>
    <name evidence="8" type="ORF">YALI1_F13875g</name>
</gene>
<evidence type="ECO:0000313" key="10">
    <source>
        <dbReference type="Proteomes" id="UP000182444"/>
    </source>
</evidence>
<comment type="cofactor">
    <cofactor evidence="1 6">
        <name>FAD</name>
        <dbReference type="ChEBI" id="CHEBI:57692"/>
    </cofactor>
</comment>